<dbReference type="OMA" id="RICMLRV"/>
<evidence type="ECO:0000313" key="4">
    <source>
        <dbReference type="Proteomes" id="UP000243459"/>
    </source>
</evidence>
<evidence type="ECO:0000256" key="2">
    <source>
        <dbReference type="SAM" id="MobiDB-lite"/>
    </source>
</evidence>
<sequence>MANISLSFRSRRAVPTVQSSKNQSDWGDSVFEMQKEAKEEFEKRRKDGVVMEELRDVVLMTQRLRRLLGEGEGREEARSLARELKKSCEGLEGAIQSLEEGVDGLYRGLVDVRICMLRVISDV</sequence>
<keyword evidence="4" id="KW-1185">Reference proteome</keyword>
<dbReference type="PANTHER" id="PTHR31509">
    <property type="entry name" value="BPS1-LIKE PROTEIN"/>
    <property type="match status" value="1"/>
</dbReference>
<dbReference type="Proteomes" id="UP000243459">
    <property type="component" value="Chromosome 9"/>
</dbReference>
<feature type="coiled-coil region" evidence="1">
    <location>
        <begin position="74"/>
        <end position="101"/>
    </location>
</feature>
<dbReference type="Gramene" id="ONK57714">
    <property type="protein sequence ID" value="ONK57714"/>
    <property type="gene ID" value="A4U43_C09F3330"/>
</dbReference>
<evidence type="ECO:0000256" key="1">
    <source>
        <dbReference type="SAM" id="Coils"/>
    </source>
</evidence>
<keyword evidence="1" id="KW-0175">Coiled coil</keyword>
<evidence type="ECO:0000313" key="3">
    <source>
        <dbReference type="EMBL" id="ONK57714.1"/>
    </source>
</evidence>
<dbReference type="AlphaFoldDB" id="A0A5P1E4Y8"/>
<proteinExistence type="predicted"/>
<accession>A0A5P1E4Y8</accession>
<feature type="compositionally biased region" description="Polar residues" evidence="2">
    <location>
        <begin position="16"/>
        <end position="25"/>
    </location>
</feature>
<gene>
    <name evidence="3" type="ORF">A4U43_C09F3330</name>
</gene>
<name>A0A5P1E4Y8_ASPOF</name>
<protein>
    <submittedName>
        <fullName evidence="3">Uncharacterized protein</fullName>
    </submittedName>
</protein>
<dbReference type="EMBL" id="CM007389">
    <property type="protein sequence ID" value="ONK57714.1"/>
    <property type="molecule type" value="Genomic_DNA"/>
</dbReference>
<organism evidence="3 4">
    <name type="scientific">Asparagus officinalis</name>
    <name type="common">Garden asparagus</name>
    <dbReference type="NCBI Taxonomy" id="4686"/>
    <lineage>
        <taxon>Eukaryota</taxon>
        <taxon>Viridiplantae</taxon>
        <taxon>Streptophyta</taxon>
        <taxon>Embryophyta</taxon>
        <taxon>Tracheophyta</taxon>
        <taxon>Spermatophyta</taxon>
        <taxon>Magnoliopsida</taxon>
        <taxon>Liliopsida</taxon>
        <taxon>Asparagales</taxon>
        <taxon>Asparagaceae</taxon>
        <taxon>Asparagoideae</taxon>
        <taxon>Asparagus</taxon>
    </lineage>
</organism>
<reference evidence="4" key="1">
    <citation type="journal article" date="2017" name="Nat. Commun.">
        <title>The asparagus genome sheds light on the origin and evolution of a young Y chromosome.</title>
        <authorList>
            <person name="Harkess A."/>
            <person name="Zhou J."/>
            <person name="Xu C."/>
            <person name="Bowers J.E."/>
            <person name="Van der Hulst R."/>
            <person name="Ayyampalayam S."/>
            <person name="Mercati F."/>
            <person name="Riccardi P."/>
            <person name="McKain M.R."/>
            <person name="Kakrana A."/>
            <person name="Tang H."/>
            <person name="Ray J."/>
            <person name="Groenendijk J."/>
            <person name="Arikit S."/>
            <person name="Mathioni S.M."/>
            <person name="Nakano M."/>
            <person name="Shan H."/>
            <person name="Telgmann-Rauber A."/>
            <person name="Kanno A."/>
            <person name="Yue Z."/>
            <person name="Chen H."/>
            <person name="Li W."/>
            <person name="Chen Y."/>
            <person name="Xu X."/>
            <person name="Zhang Y."/>
            <person name="Luo S."/>
            <person name="Chen H."/>
            <person name="Gao J."/>
            <person name="Mao Z."/>
            <person name="Pires J.C."/>
            <person name="Luo M."/>
            <person name="Kudrna D."/>
            <person name="Wing R.A."/>
            <person name="Meyers B.C."/>
            <person name="Yi K."/>
            <person name="Kong H."/>
            <person name="Lavrijsen P."/>
            <person name="Sunseri F."/>
            <person name="Falavigna A."/>
            <person name="Ye Y."/>
            <person name="Leebens-Mack J.H."/>
            <person name="Chen G."/>
        </authorList>
    </citation>
    <scope>NUCLEOTIDE SEQUENCE [LARGE SCALE GENOMIC DNA]</scope>
    <source>
        <strain evidence="4">cv. DH0086</strain>
    </source>
</reference>
<feature type="region of interest" description="Disordered" evidence="2">
    <location>
        <begin position="1"/>
        <end position="25"/>
    </location>
</feature>